<feature type="binding site" description="via carbamate group" evidence="15">
    <location>
        <position position="129"/>
    </location>
    <ligand>
        <name>Mg(2+)</name>
        <dbReference type="ChEBI" id="CHEBI:18420"/>
    </ligand>
</feature>
<dbReference type="Proteomes" id="UP000681155">
    <property type="component" value="Chromosome"/>
</dbReference>
<evidence type="ECO:0000256" key="2">
    <source>
        <dbReference type="ARBA" id="ARBA00006486"/>
    </source>
</evidence>
<dbReference type="Pfam" id="PF24877">
    <property type="entry name" value="ILV_EDD_C"/>
    <property type="match status" value="1"/>
</dbReference>
<evidence type="ECO:0000256" key="6">
    <source>
        <dbReference type="ARBA" id="ARBA00022842"/>
    </source>
</evidence>
<comment type="pathway">
    <text evidence="12 15">Amino-acid biosynthesis; L-valine biosynthesis; L-valine from pyruvate: step 3/4.</text>
</comment>
<comment type="subunit">
    <text evidence="15">Homodimer.</text>
</comment>
<evidence type="ECO:0000256" key="7">
    <source>
        <dbReference type="ARBA" id="ARBA00023004"/>
    </source>
</evidence>
<evidence type="ECO:0000256" key="8">
    <source>
        <dbReference type="ARBA" id="ARBA00023014"/>
    </source>
</evidence>
<evidence type="ECO:0000313" key="18">
    <source>
        <dbReference type="EMBL" id="QVW25651.1"/>
    </source>
</evidence>
<dbReference type="SUPFAM" id="SSF52016">
    <property type="entry name" value="LeuD/IlvD-like"/>
    <property type="match status" value="1"/>
</dbReference>
<protein>
    <recommendedName>
        <fullName evidence="14 15">Dihydroxy-acid dehydratase</fullName>
        <shortName evidence="15">DAD</shortName>
        <ecNumber evidence="14 15">4.2.1.9</ecNumber>
    </recommendedName>
</protein>
<evidence type="ECO:0000256" key="14">
    <source>
        <dbReference type="ARBA" id="ARBA00029490"/>
    </source>
</evidence>
<keyword evidence="5 15" id="KW-0479">Metal-binding</keyword>
<keyword evidence="8 15" id="KW-0411">Iron-sulfur</keyword>
<evidence type="ECO:0000259" key="17">
    <source>
        <dbReference type="Pfam" id="PF24877"/>
    </source>
</evidence>
<evidence type="ECO:0000256" key="15">
    <source>
        <dbReference type="HAMAP-Rule" id="MF_00012"/>
    </source>
</evidence>
<gene>
    <name evidence="15 18" type="primary">ilvD</name>
    <name evidence="18" type="ORF">KJF94_08930</name>
</gene>
<keyword evidence="19" id="KW-1185">Reference proteome</keyword>
<dbReference type="InterPro" id="IPR037237">
    <property type="entry name" value="IlvD/EDD_N"/>
</dbReference>
<evidence type="ECO:0000256" key="9">
    <source>
        <dbReference type="ARBA" id="ARBA00023239"/>
    </source>
</evidence>
<dbReference type="Gene3D" id="3.50.30.80">
    <property type="entry name" value="IlvD/EDD C-terminal domain-like"/>
    <property type="match status" value="1"/>
</dbReference>
<dbReference type="EC" id="4.2.1.9" evidence="14 15"/>
<feature type="binding site" evidence="15">
    <location>
        <position position="128"/>
    </location>
    <ligand>
        <name>Mg(2+)</name>
        <dbReference type="ChEBI" id="CHEBI:18420"/>
    </ligand>
</feature>
<comment type="caution">
    <text evidence="15">Lacks conserved residue(s) required for the propagation of feature annotation.</text>
</comment>
<dbReference type="SUPFAM" id="SSF143975">
    <property type="entry name" value="IlvD/EDD N-terminal domain-like"/>
    <property type="match status" value="1"/>
</dbReference>
<comment type="function">
    <text evidence="15">Functions in the biosynthesis of branched-chain amino acids. Catalyzes the dehydration of (2R,3R)-2,3-dihydroxy-3-methylpentanoate (2,3-dihydroxy-3-methylvalerate) into 2-oxo-3-methylpentanoate (2-oxo-3-methylvalerate) and of (2R)-2,3-dihydroxy-3-methylbutanoate (2,3-dihydroxyisovalerate) into 2-oxo-3-methylbutanoate (2-oxoisovalerate), the penultimate precursor to L-isoleucine and L-valine, respectively.</text>
</comment>
<dbReference type="InterPro" id="IPR020558">
    <property type="entry name" value="DiOHA_6PGluconate_deHydtase_CS"/>
</dbReference>
<comment type="similarity">
    <text evidence="2 15">Belongs to the IlvD/Edd family.</text>
</comment>
<accession>A0ABX8F106</accession>
<keyword evidence="10 15" id="KW-0100">Branched-chain amino acid biosynthesis</keyword>
<dbReference type="PANTHER" id="PTHR21000:SF5">
    <property type="entry name" value="DIHYDROXY-ACID DEHYDRATASE, MITOCHONDRIAL"/>
    <property type="match status" value="1"/>
</dbReference>
<evidence type="ECO:0000256" key="11">
    <source>
        <dbReference type="ARBA" id="ARBA00029304"/>
    </source>
</evidence>
<dbReference type="InterPro" id="IPR042096">
    <property type="entry name" value="Dihydro-acid_dehy_C"/>
</dbReference>
<evidence type="ECO:0000256" key="3">
    <source>
        <dbReference type="ARBA" id="ARBA00022605"/>
    </source>
</evidence>
<reference evidence="18 19" key="1">
    <citation type="submission" date="2021-05" db="EMBL/GenBank/DDBJ databases">
        <title>Complete genome of the cytokinin-producing biocontrol strain Pseudomonas fluorescens G20-18.</title>
        <authorList>
            <person name="Nielsen T.K."/>
            <person name="Mekureyaw M.F."/>
            <person name="Hansen L.H."/>
            <person name="Nicolaisen M.H."/>
            <person name="Roitsch T.G."/>
            <person name="Hennessy R.C."/>
        </authorList>
    </citation>
    <scope>NUCLEOTIDE SEQUENCE [LARGE SCALE GENOMIC DNA]</scope>
    <source>
        <strain evidence="18 19">G20-18</strain>
    </source>
</reference>
<evidence type="ECO:0000256" key="12">
    <source>
        <dbReference type="ARBA" id="ARBA00029436"/>
    </source>
</evidence>
<dbReference type="RefSeq" id="WP_214382683.1">
    <property type="nucleotide sequence ID" value="NZ_CP075566.1"/>
</dbReference>
<comment type="catalytic activity">
    <reaction evidence="15">
        <text>(2R,3R)-2,3-dihydroxy-3-methylpentanoate = (S)-3-methyl-2-oxopentanoate + H2O</text>
        <dbReference type="Rhea" id="RHEA:27694"/>
        <dbReference type="ChEBI" id="CHEBI:15377"/>
        <dbReference type="ChEBI" id="CHEBI:35146"/>
        <dbReference type="ChEBI" id="CHEBI:49258"/>
        <dbReference type="EC" id="4.2.1.9"/>
    </reaction>
</comment>
<dbReference type="HAMAP" id="MF_00012">
    <property type="entry name" value="IlvD"/>
    <property type="match status" value="1"/>
</dbReference>
<feature type="binding site" evidence="15">
    <location>
        <position position="86"/>
    </location>
    <ligand>
        <name>Mg(2+)</name>
        <dbReference type="ChEBI" id="CHEBI:18420"/>
    </ligand>
</feature>
<evidence type="ECO:0000256" key="10">
    <source>
        <dbReference type="ARBA" id="ARBA00023304"/>
    </source>
</evidence>
<comment type="pathway">
    <text evidence="13 15">Amino-acid biosynthesis; L-isoleucine biosynthesis; L-isoleucine from 2-oxobutanoate: step 3/4.</text>
</comment>
<dbReference type="PROSITE" id="PS00887">
    <property type="entry name" value="ILVD_EDD_2"/>
    <property type="match status" value="1"/>
</dbReference>
<organism evidence="18 19">
    <name type="scientific">Pseudomonas hormoni</name>
    <dbReference type="NCBI Taxonomy" id="3093767"/>
    <lineage>
        <taxon>Bacteria</taxon>
        <taxon>Pseudomonadati</taxon>
        <taxon>Pseudomonadota</taxon>
        <taxon>Gammaproteobacteria</taxon>
        <taxon>Pseudomonadales</taxon>
        <taxon>Pseudomonadaceae</taxon>
        <taxon>Pseudomonas</taxon>
    </lineage>
</organism>
<evidence type="ECO:0000259" key="16">
    <source>
        <dbReference type="Pfam" id="PF00920"/>
    </source>
</evidence>
<dbReference type="InterPro" id="IPR050165">
    <property type="entry name" value="DHAD_IlvD/Edd"/>
</dbReference>
<keyword evidence="6 15" id="KW-0460">Magnesium</keyword>
<keyword evidence="4 15" id="KW-0001">2Fe-2S</keyword>
<dbReference type="Pfam" id="PF00920">
    <property type="entry name" value="ILVD_EDD_N"/>
    <property type="match status" value="1"/>
</dbReference>
<comment type="cofactor">
    <cofactor evidence="15">
        <name>[2Fe-2S] cluster</name>
        <dbReference type="ChEBI" id="CHEBI:190135"/>
    </cofactor>
    <text evidence="15">Binds 1 [2Fe-2S] cluster per subunit. This cluster acts as a Lewis acid cofactor.</text>
</comment>
<dbReference type="PROSITE" id="PS00886">
    <property type="entry name" value="ILVD_EDD_1"/>
    <property type="match status" value="1"/>
</dbReference>
<sequence>MSDKDNLRKYSSQVVDGVERAPGRSMLRAVGFTDEDFKKPQIGIASTWAMVTPCNMHIDKLAIEAEKGANAAGAKGVIFNTITISDGIANGTEGMKYSLVSREVIADSIEVVAGCEGFDGLVTVGGCDKNMPGCLIGMARLNRPSIFVYGGTIRPGAGHTDIISVFEAVGQNARGDINEIQVKQIEEVAIPGPGSCGGMYTANTMASAIEALGMSLPGSSSQDAVGSDKASDSFRAGQQVMELLKLDLKPRDIMTRKAFENAIRVVIALAGSTNAVLHLLAMAHAVDVELTLDDFVELGKVSPVVADLRPSGQYMMSELVAIGGIQPLMKRMLAAGMLHGDAMTVTGKTLAENLENVVDYPEGQDVILPFDRPVKKDSHLVVLRGNLSPTGAVAKITGKEGLRFEGTARVYHGEEGALAGILNGEVKAGDVIVIRYEGPKGGPGMREMLSPTSAVMGKGLGKDVALITDGRFSGGSHGFVVGHITPEAFDGGPIALIEDGDKITIDAQSWQITVDVSDAELAERKTRWVRPESKYKRGVLAKYAKTVSSASEGAVTDKYL</sequence>
<dbReference type="NCBIfam" id="TIGR00110">
    <property type="entry name" value="ilvD"/>
    <property type="match status" value="1"/>
</dbReference>
<feature type="domain" description="Dihydroxy-acid/6-phosphogluconate dehydratase N-terminal" evidence="16">
    <location>
        <begin position="39"/>
        <end position="353"/>
    </location>
</feature>
<dbReference type="GO" id="GO:0004160">
    <property type="term" value="F:dihydroxy-acid dehydratase activity"/>
    <property type="evidence" value="ECO:0007669"/>
    <property type="project" value="UniProtKB-EC"/>
</dbReference>
<dbReference type="InterPro" id="IPR056740">
    <property type="entry name" value="ILV_EDD_C"/>
</dbReference>
<proteinExistence type="inferred from homology"/>
<dbReference type="PANTHER" id="PTHR21000">
    <property type="entry name" value="DIHYDROXY-ACID DEHYDRATASE DAD"/>
    <property type="match status" value="1"/>
</dbReference>
<evidence type="ECO:0000256" key="4">
    <source>
        <dbReference type="ARBA" id="ARBA00022714"/>
    </source>
</evidence>
<evidence type="ECO:0000256" key="5">
    <source>
        <dbReference type="ARBA" id="ARBA00022723"/>
    </source>
</evidence>
<evidence type="ECO:0000313" key="19">
    <source>
        <dbReference type="Proteomes" id="UP000681155"/>
    </source>
</evidence>
<feature type="binding site" evidence="15">
    <location>
        <position position="447"/>
    </location>
    <ligand>
        <name>Mg(2+)</name>
        <dbReference type="ChEBI" id="CHEBI:18420"/>
    </ligand>
</feature>
<dbReference type="NCBIfam" id="NF002068">
    <property type="entry name" value="PRK00911.1"/>
    <property type="match status" value="1"/>
</dbReference>
<comment type="cofactor">
    <cofactor evidence="1 15">
        <name>Mg(2+)</name>
        <dbReference type="ChEBI" id="CHEBI:18420"/>
    </cofactor>
</comment>
<comment type="catalytic activity">
    <reaction evidence="11">
        <text>(2R)-2,3-dihydroxy-3-methylbutanoate = 3-methyl-2-oxobutanoate + H2O</text>
        <dbReference type="Rhea" id="RHEA:24809"/>
        <dbReference type="ChEBI" id="CHEBI:11851"/>
        <dbReference type="ChEBI" id="CHEBI:15377"/>
        <dbReference type="ChEBI" id="CHEBI:49072"/>
        <dbReference type="EC" id="4.2.1.9"/>
    </reaction>
    <physiologicalReaction direction="left-to-right" evidence="11">
        <dbReference type="Rhea" id="RHEA:24810"/>
    </physiologicalReaction>
</comment>
<dbReference type="InterPro" id="IPR000581">
    <property type="entry name" value="ILV_EDD_N"/>
</dbReference>
<evidence type="ECO:0000256" key="1">
    <source>
        <dbReference type="ARBA" id="ARBA00001946"/>
    </source>
</evidence>
<feature type="modified residue" description="N6-carboxylysine" evidence="15">
    <location>
        <position position="129"/>
    </location>
</feature>
<feature type="domain" description="Dihydroxy-acid/6-phosphogluconate dehydratase C-terminal" evidence="17">
    <location>
        <begin position="365"/>
        <end position="554"/>
    </location>
</feature>
<keyword evidence="9 15" id="KW-0456">Lyase</keyword>
<name>A0ABX8F106_9PSED</name>
<keyword evidence="3 15" id="KW-0028">Amino-acid biosynthesis</keyword>
<dbReference type="InterPro" id="IPR004404">
    <property type="entry name" value="DihydroxyA_deHydtase"/>
</dbReference>
<keyword evidence="7 15" id="KW-0408">Iron</keyword>
<evidence type="ECO:0000256" key="13">
    <source>
        <dbReference type="ARBA" id="ARBA00029437"/>
    </source>
</evidence>
<dbReference type="EMBL" id="CP075566">
    <property type="protein sequence ID" value="QVW25651.1"/>
    <property type="molecule type" value="Genomic_DNA"/>
</dbReference>
<feature type="active site" description="Proton acceptor" evidence="15">
    <location>
        <position position="473"/>
    </location>
</feature>
<feature type="binding site" evidence="15">
    <location>
        <position position="54"/>
    </location>
    <ligand>
        <name>[2Fe-2S] cluster</name>
        <dbReference type="ChEBI" id="CHEBI:190135"/>
    </ligand>
</feature>